<dbReference type="InterPro" id="IPR035996">
    <property type="entry name" value="4pyrrol_Methylase_sf"/>
</dbReference>
<dbReference type="OrthoDB" id="508204at2759"/>
<accession>E1Z6F4</accession>
<reference evidence="6 7" key="1">
    <citation type="journal article" date="2010" name="Plant Cell">
        <title>The Chlorella variabilis NC64A genome reveals adaptation to photosymbiosis, coevolution with viruses, and cryptic sex.</title>
        <authorList>
            <person name="Blanc G."/>
            <person name="Duncan G."/>
            <person name="Agarkova I."/>
            <person name="Borodovsky M."/>
            <person name="Gurnon J."/>
            <person name="Kuo A."/>
            <person name="Lindquist E."/>
            <person name="Lucas S."/>
            <person name="Pangilinan J."/>
            <person name="Polle J."/>
            <person name="Salamov A."/>
            <person name="Terry A."/>
            <person name="Yamada T."/>
            <person name="Dunigan D.D."/>
            <person name="Grigoriev I.V."/>
            <person name="Claverie J.M."/>
            <person name="Van Etten J.L."/>
        </authorList>
    </citation>
    <scope>NUCLEOTIDE SEQUENCE [LARGE SCALE GENOMIC DNA]</scope>
    <source>
        <strain evidence="6 7">NC64A</strain>
    </source>
</reference>
<dbReference type="InParanoid" id="E1Z6F4"/>
<name>E1Z6F4_CHLVA</name>
<sequence length="219" mass="22664">VRATQLLQQAEVVVFDDLGAAAAVEQYAPPAAQRVFVGKRGGRPSIRQAEIDAIIVQHATAGRMVVRLKGGCPSVFSRVHSEMAALQAAGVEYEVCPGVSSALAAPLAAGFPLTHPQLSRAFAVTSAHDPASLDWQALAAIDTLVLLMGGSSLALVVEQLQRHGRAAETPVAVVREAALPTQAAWRGTLGSIVSQTAGETLSPCIIIVGHVASLPMPSL</sequence>
<feature type="non-terminal residue" evidence="6">
    <location>
        <position position="1"/>
    </location>
</feature>
<dbReference type="SUPFAM" id="SSF53790">
    <property type="entry name" value="Tetrapyrrole methylase"/>
    <property type="match status" value="1"/>
</dbReference>
<proteinExistence type="predicted"/>
<dbReference type="PANTHER" id="PTHR45790:SF3">
    <property type="entry name" value="S-ADENOSYL-L-METHIONINE-DEPENDENT UROPORPHYRINOGEN III METHYLTRANSFERASE, CHLOROPLASTIC"/>
    <property type="match status" value="1"/>
</dbReference>
<dbReference type="GO" id="GO:0019354">
    <property type="term" value="P:siroheme biosynthetic process"/>
    <property type="evidence" value="ECO:0007669"/>
    <property type="project" value="InterPro"/>
</dbReference>
<dbReference type="AlphaFoldDB" id="E1Z6F4"/>
<dbReference type="STRING" id="554065.E1Z6F4"/>
<feature type="domain" description="Tetrapyrrole methylase" evidence="5">
    <location>
        <begin position="1"/>
        <end position="192"/>
    </location>
</feature>
<dbReference type="NCBIfam" id="TIGR01469">
    <property type="entry name" value="cobA_cysG_Cterm"/>
    <property type="match status" value="1"/>
</dbReference>
<dbReference type="Gene3D" id="3.40.1010.10">
    <property type="entry name" value="Cobalt-precorrin-4 Transmethylase, Domain 1"/>
    <property type="match status" value="1"/>
</dbReference>
<dbReference type="Gene3D" id="3.30.950.10">
    <property type="entry name" value="Methyltransferase, Cobalt-precorrin-4 Transmethylase, Domain 2"/>
    <property type="match status" value="1"/>
</dbReference>
<dbReference type="OMA" id="VIYMGIL"/>
<dbReference type="eggNOG" id="KOG1527">
    <property type="taxonomic scope" value="Eukaryota"/>
</dbReference>
<dbReference type="InterPro" id="IPR014776">
    <property type="entry name" value="4pyrrole_Mease_sub2"/>
</dbReference>
<keyword evidence="1" id="KW-0489">Methyltransferase</keyword>
<dbReference type="CDD" id="cd11642">
    <property type="entry name" value="SUMT"/>
    <property type="match status" value="1"/>
</dbReference>
<dbReference type="RefSeq" id="XP_005850741.1">
    <property type="nucleotide sequence ID" value="XM_005850679.1"/>
</dbReference>
<keyword evidence="2" id="KW-0808">Transferase</keyword>
<dbReference type="InterPro" id="IPR006366">
    <property type="entry name" value="CobA/CysG_C"/>
</dbReference>
<dbReference type="NCBIfam" id="NF004790">
    <property type="entry name" value="PRK06136.1"/>
    <property type="match status" value="1"/>
</dbReference>
<evidence type="ECO:0000256" key="3">
    <source>
        <dbReference type="ARBA" id="ARBA00022691"/>
    </source>
</evidence>
<dbReference type="Proteomes" id="UP000008141">
    <property type="component" value="Unassembled WGS sequence"/>
</dbReference>
<dbReference type="PANTHER" id="PTHR45790">
    <property type="entry name" value="SIROHEME SYNTHASE-RELATED"/>
    <property type="match status" value="1"/>
</dbReference>
<dbReference type="InterPro" id="IPR014777">
    <property type="entry name" value="4pyrrole_Mease_sub1"/>
</dbReference>
<evidence type="ECO:0000313" key="6">
    <source>
        <dbReference type="EMBL" id="EFN58639.1"/>
    </source>
</evidence>
<organism evidence="7">
    <name type="scientific">Chlorella variabilis</name>
    <name type="common">Green alga</name>
    <dbReference type="NCBI Taxonomy" id="554065"/>
    <lineage>
        <taxon>Eukaryota</taxon>
        <taxon>Viridiplantae</taxon>
        <taxon>Chlorophyta</taxon>
        <taxon>core chlorophytes</taxon>
        <taxon>Trebouxiophyceae</taxon>
        <taxon>Chlorellales</taxon>
        <taxon>Chlorellaceae</taxon>
        <taxon>Chlorella clade</taxon>
        <taxon>Chlorella</taxon>
    </lineage>
</organism>
<dbReference type="EMBL" id="GL433837">
    <property type="protein sequence ID" value="EFN58639.1"/>
    <property type="molecule type" value="Genomic_DNA"/>
</dbReference>
<gene>
    <name evidence="6" type="ORF">CHLNCDRAFT_19737</name>
</gene>
<dbReference type="Pfam" id="PF00590">
    <property type="entry name" value="TP_methylase"/>
    <property type="match status" value="1"/>
</dbReference>
<evidence type="ECO:0000313" key="7">
    <source>
        <dbReference type="Proteomes" id="UP000008141"/>
    </source>
</evidence>
<evidence type="ECO:0000256" key="4">
    <source>
        <dbReference type="ARBA" id="ARBA00023244"/>
    </source>
</evidence>
<evidence type="ECO:0000256" key="1">
    <source>
        <dbReference type="ARBA" id="ARBA00022603"/>
    </source>
</evidence>
<dbReference type="InterPro" id="IPR000878">
    <property type="entry name" value="4pyrrol_Mease"/>
</dbReference>
<keyword evidence="7" id="KW-1185">Reference proteome</keyword>
<dbReference type="GO" id="GO:0032259">
    <property type="term" value="P:methylation"/>
    <property type="evidence" value="ECO:0007669"/>
    <property type="project" value="UniProtKB-KW"/>
</dbReference>
<keyword evidence="3" id="KW-0949">S-adenosyl-L-methionine</keyword>
<dbReference type="GO" id="GO:0004851">
    <property type="term" value="F:uroporphyrin-III C-methyltransferase activity"/>
    <property type="evidence" value="ECO:0007669"/>
    <property type="project" value="TreeGrafter"/>
</dbReference>
<keyword evidence="4" id="KW-0627">Porphyrin biosynthesis</keyword>
<dbReference type="KEGG" id="cvr:CHLNCDRAFT_19737"/>
<dbReference type="GeneID" id="17358022"/>
<evidence type="ECO:0000256" key="2">
    <source>
        <dbReference type="ARBA" id="ARBA00022679"/>
    </source>
</evidence>
<protein>
    <recommendedName>
        <fullName evidence="5">Tetrapyrrole methylase domain-containing protein</fullName>
    </recommendedName>
</protein>
<dbReference type="InterPro" id="IPR050161">
    <property type="entry name" value="Siro_Cobalamin_biosynth"/>
</dbReference>
<evidence type="ECO:0000259" key="5">
    <source>
        <dbReference type="Pfam" id="PF00590"/>
    </source>
</evidence>